<dbReference type="AlphaFoldDB" id="A0A9X0D7X9"/>
<reference evidence="2" key="1">
    <citation type="submission" date="2023-01" db="EMBL/GenBank/DDBJ databases">
        <title>Genome assembly of the deep-sea coral Lophelia pertusa.</title>
        <authorList>
            <person name="Herrera S."/>
            <person name="Cordes E."/>
        </authorList>
    </citation>
    <scope>NUCLEOTIDE SEQUENCE</scope>
    <source>
        <strain evidence="2">USNM1676648</strain>
        <tissue evidence="2">Polyp</tissue>
    </source>
</reference>
<proteinExistence type="predicted"/>
<evidence type="ECO:0000256" key="1">
    <source>
        <dbReference type="SAM" id="MobiDB-lite"/>
    </source>
</evidence>
<gene>
    <name evidence="2" type="ORF">OS493_039454</name>
</gene>
<dbReference type="Proteomes" id="UP001163046">
    <property type="component" value="Unassembled WGS sequence"/>
</dbReference>
<protein>
    <submittedName>
        <fullName evidence="2">Uncharacterized protein</fullName>
    </submittedName>
</protein>
<feature type="compositionally biased region" description="Low complexity" evidence="1">
    <location>
        <begin position="79"/>
        <end position="94"/>
    </location>
</feature>
<accession>A0A9X0D7X9</accession>
<organism evidence="2 3">
    <name type="scientific">Desmophyllum pertusum</name>
    <dbReference type="NCBI Taxonomy" id="174260"/>
    <lineage>
        <taxon>Eukaryota</taxon>
        <taxon>Metazoa</taxon>
        <taxon>Cnidaria</taxon>
        <taxon>Anthozoa</taxon>
        <taxon>Hexacorallia</taxon>
        <taxon>Scleractinia</taxon>
        <taxon>Caryophylliina</taxon>
        <taxon>Caryophylliidae</taxon>
        <taxon>Desmophyllum</taxon>
    </lineage>
</organism>
<comment type="caution">
    <text evidence="2">The sequence shown here is derived from an EMBL/GenBank/DDBJ whole genome shotgun (WGS) entry which is preliminary data.</text>
</comment>
<dbReference type="OrthoDB" id="10067251at2759"/>
<feature type="non-terminal residue" evidence="2">
    <location>
        <position position="1"/>
    </location>
</feature>
<name>A0A9X0D7X9_9CNID</name>
<feature type="region of interest" description="Disordered" evidence="1">
    <location>
        <begin position="74"/>
        <end position="94"/>
    </location>
</feature>
<evidence type="ECO:0000313" key="2">
    <source>
        <dbReference type="EMBL" id="KAJ7388169.1"/>
    </source>
</evidence>
<evidence type="ECO:0000313" key="3">
    <source>
        <dbReference type="Proteomes" id="UP001163046"/>
    </source>
</evidence>
<sequence length="94" mass="11373">HFHRGRHRNSNRTRNDNRNTVINLSDRVLSEQEISILSKGLKFVPTPTSVNRKRNLLPDVKKWGRRMRLKEFFWDENRNSQQTEQTSQQNREDK</sequence>
<dbReference type="EMBL" id="MU825591">
    <property type="protein sequence ID" value="KAJ7388169.1"/>
    <property type="molecule type" value="Genomic_DNA"/>
</dbReference>
<keyword evidence="3" id="KW-1185">Reference proteome</keyword>